<evidence type="ECO:0000256" key="1">
    <source>
        <dbReference type="SAM" id="MobiDB-lite"/>
    </source>
</evidence>
<dbReference type="AlphaFoldDB" id="A6JLW6"/>
<accession>A6JLW6</accession>
<evidence type="ECO:0000313" key="3">
    <source>
        <dbReference type="Proteomes" id="UP000234681"/>
    </source>
</evidence>
<gene>
    <name evidence="2" type="ORF">rCG_55933</name>
</gene>
<feature type="region of interest" description="Disordered" evidence="1">
    <location>
        <begin position="32"/>
        <end position="55"/>
    </location>
</feature>
<organism evidence="2 3">
    <name type="scientific">Rattus norvegicus</name>
    <name type="common">Rat</name>
    <dbReference type="NCBI Taxonomy" id="10116"/>
    <lineage>
        <taxon>Eukaryota</taxon>
        <taxon>Metazoa</taxon>
        <taxon>Chordata</taxon>
        <taxon>Craniata</taxon>
        <taxon>Vertebrata</taxon>
        <taxon>Euteleostomi</taxon>
        <taxon>Mammalia</taxon>
        <taxon>Eutheria</taxon>
        <taxon>Euarchontoglires</taxon>
        <taxon>Glires</taxon>
        <taxon>Rodentia</taxon>
        <taxon>Myomorpha</taxon>
        <taxon>Muroidea</taxon>
        <taxon>Muridae</taxon>
        <taxon>Murinae</taxon>
        <taxon>Rattus</taxon>
    </lineage>
</organism>
<protein>
    <submittedName>
        <fullName evidence="2">RCG55933</fullName>
    </submittedName>
</protein>
<name>A6JLW6_RAT</name>
<dbReference type="EMBL" id="CH473990">
    <property type="protein sequence ID" value="EDL78643.1"/>
    <property type="molecule type" value="Genomic_DNA"/>
</dbReference>
<dbReference type="Proteomes" id="UP000234681">
    <property type="component" value="Chromosome 17"/>
</dbReference>
<reference evidence="3" key="1">
    <citation type="submission" date="2005-09" db="EMBL/GenBank/DDBJ databases">
        <authorList>
            <person name="Mural R.J."/>
            <person name="Li P.W."/>
            <person name="Adams M.D."/>
            <person name="Amanatides P.G."/>
            <person name="Baden-Tillson H."/>
            <person name="Barnstead M."/>
            <person name="Chin S.H."/>
            <person name="Dew I."/>
            <person name="Evans C.A."/>
            <person name="Ferriera S."/>
            <person name="Flanigan M."/>
            <person name="Fosler C."/>
            <person name="Glodek A."/>
            <person name="Gu Z."/>
            <person name="Holt R.A."/>
            <person name="Jennings D."/>
            <person name="Kraft C.L."/>
            <person name="Lu F."/>
            <person name="Nguyen T."/>
            <person name="Nusskern D.R."/>
            <person name="Pfannkoch C.M."/>
            <person name="Sitter C."/>
            <person name="Sutton G.G."/>
            <person name="Venter J.C."/>
            <person name="Wang Z."/>
            <person name="Woodage T."/>
            <person name="Zheng X.H."/>
            <person name="Zhong F."/>
        </authorList>
    </citation>
    <scope>NUCLEOTIDE SEQUENCE [LARGE SCALE GENOMIC DNA]</scope>
    <source>
        <strain>BN</strain>
        <strain evidence="3">Sprague-Dawley</strain>
    </source>
</reference>
<sequence length="55" mass="6265">MPCVVVIICISNKKHILEQILSSSFPGLPSLMPPIPPEKKEKETMPLDISPHWWK</sequence>
<proteinExistence type="predicted"/>
<evidence type="ECO:0000313" key="2">
    <source>
        <dbReference type="EMBL" id="EDL78643.1"/>
    </source>
</evidence>